<dbReference type="Proteomes" id="UP000054770">
    <property type="component" value="Unassembled WGS sequence"/>
</dbReference>
<dbReference type="EMBL" id="FCON02000045">
    <property type="protein sequence ID" value="SAL70369.1"/>
    <property type="molecule type" value="Genomic_DNA"/>
</dbReference>
<accession>A0A158JPJ0</accession>
<sequence>MYIGLLVSQSRQTQEYSPHHADMPALDVMYPRHVNGLWQLVKGLFRKLVQPATSP</sequence>
<evidence type="ECO:0000313" key="2">
    <source>
        <dbReference type="Proteomes" id="UP000054770"/>
    </source>
</evidence>
<proteinExistence type="predicted"/>
<dbReference type="AlphaFoldDB" id="A0A158JPJ0"/>
<protein>
    <submittedName>
        <fullName evidence="1">Uncharacterized protein</fullName>
    </submittedName>
</protein>
<reference evidence="1" key="1">
    <citation type="submission" date="2016-01" db="EMBL/GenBank/DDBJ databases">
        <authorList>
            <person name="Peeters C."/>
        </authorList>
    </citation>
    <scope>NUCLEOTIDE SEQUENCE [LARGE SCALE GENOMIC DNA]</scope>
    <source>
        <strain evidence="1">LMG 22940</strain>
    </source>
</reference>
<keyword evidence="2" id="KW-1185">Reference proteome</keyword>
<evidence type="ECO:0000313" key="1">
    <source>
        <dbReference type="EMBL" id="SAL70369.1"/>
    </source>
</evidence>
<name>A0A158JPJ0_9BURK</name>
<organism evidence="1 2">
    <name type="scientific">Caballeronia choica</name>
    <dbReference type="NCBI Taxonomy" id="326476"/>
    <lineage>
        <taxon>Bacteria</taxon>
        <taxon>Pseudomonadati</taxon>
        <taxon>Pseudomonadota</taxon>
        <taxon>Betaproteobacteria</taxon>
        <taxon>Burkholderiales</taxon>
        <taxon>Burkholderiaceae</taxon>
        <taxon>Caballeronia</taxon>
    </lineage>
</organism>
<comment type="caution">
    <text evidence="1">The sequence shown here is derived from an EMBL/GenBank/DDBJ whole genome shotgun (WGS) entry which is preliminary data.</text>
</comment>
<gene>
    <name evidence="1" type="ORF">AWB68_04039</name>
</gene>